<keyword evidence="4" id="KW-1185">Reference proteome</keyword>
<feature type="compositionally biased region" description="Polar residues" evidence="2">
    <location>
        <begin position="928"/>
        <end position="938"/>
    </location>
</feature>
<dbReference type="GeneID" id="92181508"/>
<feature type="compositionally biased region" description="Basic and acidic residues" evidence="2">
    <location>
        <begin position="7"/>
        <end position="37"/>
    </location>
</feature>
<evidence type="ECO:0000256" key="2">
    <source>
        <dbReference type="SAM" id="MobiDB-lite"/>
    </source>
</evidence>
<evidence type="ECO:0000313" key="3">
    <source>
        <dbReference type="EMBL" id="KAK8850333.1"/>
    </source>
</evidence>
<keyword evidence="1" id="KW-0175">Coiled coil</keyword>
<feature type="region of interest" description="Disordered" evidence="2">
    <location>
        <begin position="1"/>
        <end position="197"/>
    </location>
</feature>
<feature type="compositionally biased region" description="Basic and acidic residues" evidence="2">
    <location>
        <begin position="113"/>
        <end position="122"/>
    </location>
</feature>
<dbReference type="AlphaFoldDB" id="A0AAW0YMY3"/>
<accession>A0AAW0YMY3</accession>
<evidence type="ECO:0000256" key="1">
    <source>
        <dbReference type="SAM" id="Coils"/>
    </source>
</evidence>
<feature type="coiled-coil region" evidence="1">
    <location>
        <begin position="371"/>
        <end position="448"/>
    </location>
</feature>
<organism evidence="3 4">
    <name type="scientific">Kwoniella newhampshirensis</name>
    <dbReference type="NCBI Taxonomy" id="1651941"/>
    <lineage>
        <taxon>Eukaryota</taxon>
        <taxon>Fungi</taxon>
        <taxon>Dikarya</taxon>
        <taxon>Basidiomycota</taxon>
        <taxon>Agaricomycotina</taxon>
        <taxon>Tremellomycetes</taxon>
        <taxon>Tremellales</taxon>
        <taxon>Cryptococcaceae</taxon>
        <taxon>Kwoniella</taxon>
    </lineage>
</organism>
<comment type="caution">
    <text evidence="3">The sequence shown here is derived from an EMBL/GenBank/DDBJ whole genome shotgun (WGS) entry which is preliminary data.</text>
</comment>
<dbReference type="RefSeq" id="XP_066801764.1">
    <property type="nucleotide sequence ID" value="XM_066947350.1"/>
</dbReference>
<dbReference type="KEGG" id="kne:92181508"/>
<gene>
    <name evidence="3" type="ORF">IAR55_004250</name>
</gene>
<evidence type="ECO:0000313" key="4">
    <source>
        <dbReference type="Proteomes" id="UP001388673"/>
    </source>
</evidence>
<feature type="coiled-coil region" evidence="1">
    <location>
        <begin position="612"/>
        <end position="639"/>
    </location>
</feature>
<name>A0AAW0YMY3_9TREE</name>
<feature type="compositionally biased region" description="Basic and acidic residues" evidence="2">
    <location>
        <begin position="59"/>
        <end position="74"/>
    </location>
</feature>
<feature type="region of interest" description="Disordered" evidence="2">
    <location>
        <begin position="741"/>
        <end position="774"/>
    </location>
</feature>
<proteinExistence type="predicted"/>
<feature type="compositionally biased region" description="Low complexity" evidence="2">
    <location>
        <begin position="462"/>
        <end position="486"/>
    </location>
</feature>
<feature type="compositionally biased region" description="Low complexity" evidence="2">
    <location>
        <begin position="900"/>
        <end position="922"/>
    </location>
</feature>
<dbReference type="EMBL" id="JBCAWK010000008">
    <property type="protein sequence ID" value="KAK8850333.1"/>
    <property type="molecule type" value="Genomic_DNA"/>
</dbReference>
<feature type="region of interest" description="Disordered" evidence="2">
    <location>
        <begin position="307"/>
        <end position="364"/>
    </location>
</feature>
<sequence>MARPPSPHRDDGSSWGGSHDRERHSSAIHDARDWDRRRPPHPPPPTYPYSSRRSRSPPTRRDRDRDVRSPEARARATSGGGGGGGVSSSTYRSGDHYEDDTEPGQIVPFSRDYPPHRNRSPERFAPPARTSSTSSAYHGPSSSTRPVPRSDLPLPPHPHSTRKVSVDRLPATSTSRSHSPVQRTGVQSPVTSFEPTSGSVAGALEVFTRAMRDTIISHSDRDIAHKHFTALAKFPHTNPTSPHFEEAERRVRQAEKVLHDQMTALEASFNEVLRRTVGKPGVIAEGDVSGLELDGLKERLKRLEDLSPGVTAPLSGGQPNQLPKSSSETGVPPQPSPIIGGADQITTDTSDRVEDGGVQQPTKRGKLRAMLQDIIERLSAVEGEKESLEYRCEELENVISLKESDEAMSRDQGIHTWEELAERRDPERRLARKRKAREEAEENDLRAERGTSMAVAVQAMTASVPTPSSAATTTNAPTNSTGTATPEALPIDPRIAKIITALHKESLGLRQEIAQLKERSSQSLPSTTSMPPDSSAITQQVDQLQSDLLKVTDIVKAIREGQEAEKTVDVPALSTDITSIREQIIRIDKELAAQHEKEVSRALLYSHISTGISDLSNLIQRTRNDHKQLKEEREQAKKNEVSRAQSLDEMKTHFQMLVNDLKVEREQRDADKAASESQVAELRTEIQHLREGMQEMINGREAWTREVMTACLTTVKEEMMEEYAQIAFRELKKIVDKKVAQRAPNASGPSRGASEGVTSASASPTVPPANTLPASAAPLQDETAVSATGPTLAASSAALQDVTVPLNDTTTGQTPDAHASHSSLTSRLEAPIASTPVSQASLASRLDNVSSSLAPQEPSMAARLDHANANTNAPLTHKITLKFPSGANSYPAPVPPTAPSHPLAARLSNPNVSPSGPAGPSARPTLSERMTSNDSASSLRARITPNPTAEEMLLNGGHLPMINQLGQGDQS</sequence>
<feature type="region of interest" description="Disordered" evidence="2">
    <location>
        <begin position="890"/>
        <end position="939"/>
    </location>
</feature>
<evidence type="ECO:0008006" key="5">
    <source>
        <dbReference type="Google" id="ProtNLM"/>
    </source>
</evidence>
<protein>
    <recommendedName>
        <fullName evidence="5">Up-regulated during septation protein 1 domain-containing protein</fullName>
    </recommendedName>
</protein>
<feature type="region of interest" description="Disordered" evidence="2">
    <location>
        <begin position="806"/>
        <end position="826"/>
    </location>
</feature>
<dbReference type="Proteomes" id="UP001388673">
    <property type="component" value="Unassembled WGS sequence"/>
</dbReference>
<reference evidence="3 4" key="1">
    <citation type="journal article" date="2024" name="bioRxiv">
        <title>Comparative genomics of Cryptococcus and Kwoniella reveals pathogenesis evolution and contrasting karyotype dynamics via intercentromeric recombination or chromosome fusion.</title>
        <authorList>
            <person name="Coelho M.A."/>
            <person name="David-Palma M."/>
            <person name="Shea T."/>
            <person name="Bowers K."/>
            <person name="McGinley-Smith S."/>
            <person name="Mohammad A.W."/>
            <person name="Gnirke A."/>
            <person name="Yurkov A.M."/>
            <person name="Nowrousian M."/>
            <person name="Sun S."/>
            <person name="Cuomo C.A."/>
            <person name="Heitman J."/>
        </authorList>
    </citation>
    <scope>NUCLEOTIDE SEQUENCE [LARGE SCALE GENOMIC DNA]</scope>
    <source>
        <strain evidence="3 4">CBS 13917</strain>
    </source>
</reference>
<feature type="compositionally biased region" description="Polar residues" evidence="2">
    <location>
        <begin position="317"/>
        <end position="329"/>
    </location>
</feature>
<feature type="compositionally biased region" description="Polar residues" evidence="2">
    <location>
        <begin position="171"/>
        <end position="197"/>
    </location>
</feature>
<feature type="region of interest" description="Disordered" evidence="2">
    <location>
        <begin position="462"/>
        <end position="488"/>
    </location>
</feature>